<comment type="caution">
    <text evidence="2">The sequence shown here is derived from an EMBL/GenBank/DDBJ whole genome shotgun (WGS) entry which is preliminary data.</text>
</comment>
<feature type="region of interest" description="Disordered" evidence="1">
    <location>
        <begin position="1"/>
        <end position="26"/>
    </location>
</feature>
<reference evidence="2" key="1">
    <citation type="journal article" date="2014" name="Int. J. Syst. Evol. Microbiol.">
        <title>Complete genome sequence of Corynebacterium casei LMG S-19264T (=DSM 44701T), isolated from a smear-ripened cheese.</title>
        <authorList>
            <consortium name="US DOE Joint Genome Institute (JGI-PGF)"/>
            <person name="Walter F."/>
            <person name="Albersmeier A."/>
            <person name="Kalinowski J."/>
            <person name="Ruckert C."/>
        </authorList>
    </citation>
    <scope>NUCLEOTIDE SEQUENCE</scope>
    <source>
        <strain evidence="2">CGMCC 1.12214</strain>
    </source>
</reference>
<evidence type="ECO:0000313" key="2">
    <source>
        <dbReference type="EMBL" id="GGH32952.1"/>
    </source>
</evidence>
<sequence>MVPACATPSLPVSASTPLAGERGASHEPLRAGAGTALVRRFHAWRGRSGRRYVVSAYEPGAAPDYAGMVALAVRRLPDGRLTMLGAVACEGWDAPLASVPAFARADEIHLHLLAEDQEGRAAVVRDLCD</sequence>
<protein>
    <submittedName>
        <fullName evidence="2">Uncharacterized protein</fullName>
    </submittedName>
</protein>
<evidence type="ECO:0000313" key="3">
    <source>
        <dbReference type="Proteomes" id="UP000603912"/>
    </source>
</evidence>
<keyword evidence="3" id="KW-1185">Reference proteome</keyword>
<proteinExistence type="predicted"/>
<dbReference type="Proteomes" id="UP000603912">
    <property type="component" value="Unassembled WGS sequence"/>
</dbReference>
<gene>
    <name evidence="2" type="ORF">GCM10007036_45210</name>
</gene>
<dbReference type="EMBL" id="BMES01000003">
    <property type="protein sequence ID" value="GGH32952.1"/>
    <property type="molecule type" value="Genomic_DNA"/>
</dbReference>
<dbReference type="AlphaFoldDB" id="A0A917MK24"/>
<reference evidence="2" key="2">
    <citation type="submission" date="2020-09" db="EMBL/GenBank/DDBJ databases">
        <authorList>
            <person name="Sun Q."/>
            <person name="Zhou Y."/>
        </authorList>
    </citation>
    <scope>NUCLEOTIDE SEQUENCE</scope>
    <source>
        <strain evidence="2">CGMCC 1.12214</strain>
    </source>
</reference>
<dbReference type="RefSeq" id="WP_188520069.1">
    <property type="nucleotide sequence ID" value="NZ_BMES01000003.1"/>
</dbReference>
<name>A0A917MK24_9HYPH</name>
<accession>A0A917MK24</accession>
<evidence type="ECO:0000256" key="1">
    <source>
        <dbReference type="SAM" id="MobiDB-lite"/>
    </source>
</evidence>
<organism evidence="2 3">
    <name type="scientific">Alsobacter metallidurans</name>
    <dbReference type="NCBI Taxonomy" id="340221"/>
    <lineage>
        <taxon>Bacteria</taxon>
        <taxon>Pseudomonadati</taxon>
        <taxon>Pseudomonadota</taxon>
        <taxon>Alphaproteobacteria</taxon>
        <taxon>Hyphomicrobiales</taxon>
        <taxon>Alsobacteraceae</taxon>
        <taxon>Alsobacter</taxon>
    </lineage>
</organism>